<comment type="caution">
    <text evidence="3">The sequence shown here is derived from an EMBL/GenBank/DDBJ whole genome shotgun (WGS) entry which is preliminary data.</text>
</comment>
<accession>A0A4R0KID5</accession>
<reference evidence="3 4" key="1">
    <citation type="submission" date="2019-02" db="EMBL/GenBank/DDBJ databases">
        <title>Kribbella capetownensis sp. nov. and Kribbella speibonae sp. nov., isolated from soil.</title>
        <authorList>
            <person name="Curtis S.M."/>
            <person name="Norton I."/>
            <person name="Everest G.J."/>
            <person name="Meyers P.R."/>
        </authorList>
    </citation>
    <scope>NUCLEOTIDE SEQUENCE [LARGE SCALE GENOMIC DNA]</scope>
    <source>
        <strain evidence="3 4">NRRL B-24813</strain>
    </source>
</reference>
<keyword evidence="2" id="KW-0812">Transmembrane</keyword>
<dbReference type="OrthoDB" id="3826891at2"/>
<dbReference type="EMBL" id="SJKB01000007">
    <property type="protein sequence ID" value="TCC59457.1"/>
    <property type="molecule type" value="Genomic_DNA"/>
</dbReference>
<dbReference type="AlphaFoldDB" id="A0A4R0KID5"/>
<evidence type="ECO:0000256" key="2">
    <source>
        <dbReference type="SAM" id="Phobius"/>
    </source>
</evidence>
<evidence type="ECO:0008006" key="5">
    <source>
        <dbReference type="Google" id="ProtNLM"/>
    </source>
</evidence>
<keyword evidence="2" id="KW-1133">Transmembrane helix</keyword>
<feature type="region of interest" description="Disordered" evidence="1">
    <location>
        <begin position="181"/>
        <end position="298"/>
    </location>
</feature>
<feature type="transmembrane region" description="Helical" evidence="2">
    <location>
        <begin position="312"/>
        <end position="330"/>
    </location>
</feature>
<gene>
    <name evidence="3" type="ORF">E0H73_22750</name>
</gene>
<dbReference type="Proteomes" id="UP000291144">
    <property type="component" value="Unassembled WGS sequence"/>
</dbReference>
<evidence type="ECO:0000313" key="4">
    <source>
        <dbReference type="Proteomes" id="UP000291144"/>
    </source>
</evidence>
<organism evidence="3 4">
    <name type="scientific">Kribbella pittospori</name>
    <dbReference type="NCBI Taxonomy" id="722689"/>
    <lineage>
        <taxon>Bacteria</taxon>
        <taxon>Bacillati</taxon>
        <taxon>Actinomycetota</taxon>
        <taxon>Actinomycetes</taxon>
        <taxon>Propionibacteriales</taxon>
        <taxon>Kribbellaceae</taxon>
        <taxon>Kribbella</taxon>
    </lineage>
</organism>
<name>A0A4R0KID5_9ACTN</name>
<evidence type="ECO:0000313" key="3">
    <source>
        <dbReference type="EMBL" id="TCC59457.1"/>
    </source>
</evidence>
<evidence type="ECO:0000256" key="1">
    <source>
        <dbReference type="SAM" id="MobiDB-lite"/>
    </source>
</evidence>
<sequence>MNDASSDARVKSKSSRVVALLGGAGAVTLVLGGVTLALAPSASANGEIIDGTPACIDVIPGSTEIAFDGTDDTPPAPGEKTVDGVTVSWTASTLQQDDPDHPGDQTGGTVVDFTATGGTVRGVLVNVKTDGADPASFGYAAGFFDYRPAGVTSGTGVHAPVRSATGKYYTIGHLRFCVEKTTTTPTPPVSPSDSPSSSPSTSPSDSPTVSPSDSPTVSPSDSPSTSPSDSPTVSPSDTPSTSPSDTPSASPSDTPSTPSDSPSATPSDSPSVVPTDSPTSTSTSPVAVPTEVDAGQSGGLKLTSTITGHQSVWGLGLIMLGGVLVFAGILKSRQNRGHHAA</sequence>
<protein>
    <recommendedName>
        <fullName evidence="5">LPXTG cell wall anchor domain-containing protein</fullName>
    </recommendedName>
</protein>
<keyword evidence="2" id="KW-0472">Membrane</keyword>
<keyword evidence="4" id="KW-1185">Reference proteome</keyword>
<proteinExistence type="predicted"/>
<feature type="compositionally biased region" description="Low complexity" evidence="1">
    <location>
        <begin position="191"/>
        <end position="290"/>
    </location>
</feature>